<dbReference type="EMBL" id="OIVN01001029">
    <property type="protein sequence ID" value="SPC88918.1"/>
    <property type="molecule type" value="Genomic_DNA"/>
</dbReference>
<dbReference type="AlphaFoldDB" id="A0A2N9FNX0"/>
<gene>
    <name evidence="1" type="ORF">FSB_LOCUS16800</name>
    <name evidence="2" type="ORF">FSB_LOCUS32197</name>
</gene>
<reference evidence="1" key="1">
    <citation type="submission" date="2018-02" db="EMBL/GenBank/DDBJ databases">
        <authorList>
            <person name="Cohen D.B."/>
            <person name="Kent A.D."/>
        </authorList>
    </citation>
    <scope>NUCLEOTIDE SEQUENCE</scope>
</reference>
<accession>A0A2N9FNX0</accession>
<name>A0A2N9FNX0_FAGSY</name>
<protein>
    <submittedName>
        <fullName evidence="1">Uncharacterized protein</fullName>
    </submittedName>
</protein>
<evidence type="ECO:0000313" key="2">
    <source>
        <dbReference type="EMBL" id="SPD04315.1"/>
    </source>
</evidence>
<evidence type="ECO:0000313" key="1">
    <source>
        <dbReference type="EMBL" id="SPC88918.1"/>
    </source>
</evidence>
<organism evidence="1">
    <name type="scientific">Fagus sylvatica</name>
    <name type="common">Beechnut</name>
    <dbReference type="NCBI Taxonomy" id="28930"/>
    <lineage>
        <taxon>Eukaryota</taxon>
        <taxon>Viridiplantae</taxon>
        <taxon>Streptophyta</taxon>
        <taxon>Embryophyta</taxon>
        <taxon>Tracheophyta</taxon>
        <taxon>Spermatophyta</taxon>
        <taxon>Magnoliopsida</taxon>
        <taxon>eudicotyledons</taxon>
        <taxon>Gunneridae</taxon>
        <taxon>Pentapetalae</taxon>
        <taxon>rosids</taxon>
        <taxon>fabids</taxon>
        <taxon>Fagales</taxon>
        <taxon>Fagaceae</taxon>
        <taxon>Fagus</taxon>
    </lineage>
</organism>
<dbReference type="EMBL" id="OIVN01002522">
    <property type="protein sequence ID" value="SPD04315.1"/>
    <property type="molecule type" value="Genomic_DNA"/>
</dbReference>
<proteinExistence type="predicted"/>
<sequence length="51" mass="5461">MNGNKCGALENHPIRVHTQHALPIGIGLGDLVAKMGFGKRWLAGVLEVVKI</sequence>